<dbReference type="STRING" id="406818.XBJ1_3283"/>
<feature type="transmembrane region" description="Helical" evidence="1">
    <location>
        <begin position="35"/>
        <end position="51"/>
    </location>
</feature>
<evidence type="ECO:0000313" key="3">
    <source>
        <dbReference type="Proteomes" id="UP000002045"/>
    </source>
</evidence>
<dbReference type="Proteomes" id="UP000002045">
    <property type="component" value="Chromosome"/>
</dbReference>
<name>D3V422_XENBS</name>
<dbReference type="eggNOG" id="ENOG50339PT">
    <property type="taxonomic scope" value="Bacteria"/>
</dbReference>
<dbReference type="KEGG" id="xbo:XBJ1_3283"/>
<dbReference type="HOGENOM" id="CLU_3049454_0_0_6"/>
<proteinExistence type="predicted"/>
<keyword evidence="1" id="KW-0812">Transmembrane</keyword>
<keyword evidence="1" id="KW-0472">Membrane</keyword>
<dbReference type="AntiFam" id="ANF00014">
    <property type="entry name" value="tRNA translation"/>
</dbReference>
<accession>D3V422</accession>
<dbReference type="EMBL" id="FN667741">
    <property type="protein sequence ID" value="CBJ82401.1"/>
    <property type="molecule type" value="Genomic_DNA"/>
</dbReference>
<protein>
    <submittedName>
        <fullName evidence="2">Uncharacterized protein</fullName>
    </submittedName>
</protein>
<keyword evidence="1" id="KW-1133">Transmembrane helix</keyword>
<dbReference type="AlphaFoldDB" id="D3V422"/>
<sequence length="54" mass="6113">MKGDKRKSPHLIKVGANMVHPGGFEPPTARFVAEYSIQLSYGCVISFLFLVRRY</sequence>
<organism evidence="2 3">
    <name type="scientific">Xenorhabdus bovienii (strain SS-2004)</name>
    <name type="common">Xenorhabdus nematophila subsp. bovienii</name>
    <dbReference type="NCBI Taxonomy" id="406818"/>
    <lineage>
        <taxon>Bacteria</taxon>
        <taxon>Pseudomonadati</taxon>
        <taxon>Pseudomonadota</taxon>
        <taxon>Gammaproteobacteria</taxon>
        <taxon>Enterobacterales</taxon>
        <taxon>Morganellaceae</taxon>
        <taxon>Xenorhabdus</taxon>
    </lineage>
</organism>
<evidence type="ECO:0000313" key="2">
    <source>
        <dbReference type="EMBL" id="CBJ82401.1"/>
    </source>
</evidence>
<gene>
    <name evidence="2" type="ordered locus">XBJ1_3283</name>
</gene>
<evidence type="ECO:0000256" key="1">
    <source>
        <dbReference type="SAM" id="Phobius"/>
    </source>
</evidence>
<reference evidence="2" key="1">
    <citation type="journal article" date="2011" name="PLoS ONE">
        <title>The entomopathogenic bacterial endosymbionts xenorhabdus and photorhabdus: convergent lifestyles from divergent genomes.</title>
        <authorList>
            <person name="Chaston J.M."/>
            <person name="Suen G."/>
            <person name="Tucker S.L."/>
            <person name="Andersen A.W."/>
            <person name="Bhasin A."/>
            <person name="Bode E."/>
            <person name="Bode H.B."/>
            <person name="Brachmann A.O."/>
            <person name="Cowles C.E."/>
            <person name="Cowles K.N."/>
            <person name="Darby C."/>
            <person name="de Leon L."/>
            <person name="Drace K."/>
            <person name="Du Z."/>
            <person name="Givaudan A."/>
            <person name="Herbert Tran E.E."/>
            <person name="Jewell K.A."/>
            <person name="Knack J.J."/>
            <person name="Krasomil-Osterfeld K.C."/>
            <person name="Kukor R."/>
            <person name="Lanois A."/>
            <person name="Latreille P."/>
            <person name="Leimgruber N.K."/>
            <person name="Lipke C.M."/>
            <person name="Liu R."/>
            <person name="Lu X."/>
            <person name="Martens E.C."/>
            <person name="Marri P.R."/>
            <person name="Medigue C."/>
            <person name="Menard M.L."/>
            <person name="Miller N.M."/>
            <person name="Morales-Soto N."/>
            <person name="Norton S."/>
            <person name="Ogier J.C."/>
            <person name="Orchard S.S."/>
            <person name="Park D."/>
            <person name="Park Y."/>
            <person name="Qurollo B.A."/>
            <person name="Sugar D.R."/>
            <person name="Richards G.R."/>
            <person name="Rouy Z."/>
            <person name="Slominski B."/>
            <person name="Slominski K."/>
            <person name="Snyder H."/>
            <person name="Tjaden B.C."/>
            <person name="van der Hoeven R."/>
            <person name="Welch R.D."/>
            <person name="Wheeler C."/>
            <person name="Xiang B."/>
            <person name="Barbazuk B."/>
            <person name="Gaudriault S."/>
            <person name="Goodner B."/>
            <person name="Slater S.C."/>
            <person name="Forst S."/>
            <person name="Goldman B.S."/>
            <person name="Goodrich-Blair H."/>
        </authorList>
    </citation>
    <scope>NUCLEOTIDE SEQUENCE [LARGE SCALE GENOMIC DNA]</scope>
    <source>
        <strain evidence="2">SS-2004</strain>
    </source>
</reference>